<accession>A0A8D0RZY9</accession>
<feature type="transmembrane region" description="Helical" evidence="1">
    <location>
        <begin position="73"/>
        <end position="96"/>
    </location>
</feature>
<feature type="transmembrane region" description="Helical" evidence="1">
    <location>
        <begin position="102"/>
        <end position="127"/>
    </location>
</feature>
<dbReference type="Ensembl" id="ENSSSCT00025057327.1">
    <property type="protein sequence ID" value="ENSSSCP00025024240.1"/>
    <property type="gene ID" value="ENSSSCG00025042351.1"/>
</dbReference>
<keyword evidence="1" id="KW-0812">Transmembrane</keyword>
<dbReference type="Proteomes" id="UP000694727">
    <property type="component" value="Unplaced"/>
</dbReference>
<evidence type="ECO:0000313" key="3">
    <source>
        <dbReference type="Proteomes" id="UP000694727"/>
    </source>
</evidence>
<dbReference type="AlphaFoldDB" id="A0A8D0RZY9"/>
<proteinExistence type="predicted"/>
<evidence type="ECO:0000313" key="2">
    <source>
        <dbReference type="Ensembl" id="ENSSSCP00025024240.1"/>
    </source>
</evidence>
<evidence type="ECO:0000256" key="1">
    <source>
        <dbReference type="SAM" id="Phobius"/>
    </source>
</evidence>
<keyword evidence="1" id="KW-0472">Membrane</keyword>
<name>A0A8D0RZY9_PIG</name>
<organism evidence="2 3">
    <name type="scientific">Sus scrofa</name>
    <name type="common">Pig</name>
    <dbReference type="NCBI Taxonomy" id="9823"/>
    <lineage>
        <taxon>Eukaryota</taxon>
        <taxon>Metazoa</taxon>
        <taxon>Chordata</taxon>
        <taxon>Craniata</taxon>
        <taxon>Vertebrata</taxon>
        <taxon>Euteleostomi</taxon>
        <taxon>Mammalia</taxon>
        <taxon>Eutheria</taxon>
        <taxon>Laurasiatheria</taxon>
        <taxon>Artiodactyla</taxon>
        <taxon>Suina</taxon>
        <taxon>Suidae</taxon>
        <taxon>Sus</taxon>
    </lineage>
</organism>
<sequence length="168" mass="18884">MNVRVHASFRVIVLSRYMPRCGIARSHDSSVISFLRNLHTVFCRGCTILHSHQQGTRVPFSPHPLQHLLYVDLLMMAILTGVKWYLTVASICISLMISDVEHFFMCLLTICMSPLENCLFGHILFAVTHLHGLSSQSACEFLYIQDAVSSVVAPLAWSRAPTHCLLSE</sequence>
<reference evidence="2" key="1">
    <citation type="submission" date="2025-08" db="UniProtKB">
        <authorList>
            <consortium name="Ensembl"/>
        </authorList>
    </citation>
    <scope>IDENTIFICATION</scope>
</reference>
<protein>
    <submittedName>
        <fullName evidence="2">Uncharacterized protein</fullName>
    </submittedName>
</protein>
<keyword evidence="1" id="KW-1133">Transmembrane helix</keyword>